<evidence type="ECO:0000256" key="6">
    <source>
        <dbReference type="ARBA" id="ARBA00023033"/>
    </source>
</evidence>
<dbReference type="Pfam" id="PF00067">
    <property type="entry name" value="p450"/>
    <property type="match status" value="1"/>
</dbReference>
<evidence type="ECO:0000256" key="4">
    <source>
        <dbReference type="ARBA" id="ARBA00023002"/>
    </source>
</evidence>
<dbReference type="PRINTS" id="PR00465">
    <property type="entry name" value="EP450IV"/>
</dbReference>
<dbReference type="GO" id="GO:0016705">
    <property type="term" value="F:oxidoreductase activity, acting on paired donors, with incorporation or reduction of molecular oxygen"/>
    <property type="evidence" value="ECO:0007669"/>
    <property type="project" value="InterPro"/>
</dbReference>
<evidence type="ECO:0000256" key="8">
    <source>
        <dbReference type="SAM" id="Phobius"/>
    </source>
</evidence>
<evidence type="ECO:0000313" key="9">
    <source>
        <dbReference type="EMBL" id="TRX90412.1"/>
    </source>
</evidence>
<dbReference type="GO" id="GO:0005506">
    <property type="term" value="F:iron ion binding"/>
    <property type="evidence" value="ECO:0007669"/>
    <property type="project" value="InterPro"/>
</dbReference>
<dbReference type="OrthoDB" id="1844152at2759"/>
<dbReference type="InterPro" id="IPR001128">
    <property type="entry name" value="Cyt_P450"/>
</dbReference>
<comment type="cofactor">
    <cofactor evidence="1 7">
        <name>heme</name>
        <dbReference type="ChEBI" id="CHEBI:30413"/>
    </cofactor>
</comment>
<dbReference type="EMBL" id="VFLP01000056">
    <property type="protein sequence ID" value="TRX90412.1"/>
    <property type="molecule type" value="Genomic_DNA"/>
</dbReference>
<proteinExistence type="inferred from homology"/>
<dbReference type="CDD" id="cd11041">
    <property type="entry name" value="CYP503A1-like"/>
    <property type="match status" value="1"/>
</dbReference>
<reference evidence="10" key="1">
    <citation type="submission" date="2019-06" db="EMBL/GenBank/DDBJ databases">
        <title>Draft genome sequence of the griseofulvin-producing fungus Xylaria cubensis strain G536.</title>
        <authorList>
            <person name="Mead M.E."/>
            <person name="Raja H.A."/>
            <person name="Steenwyk J.L."/>
            <person name="Knowles S.L."/>
            <person name="Oberlies N.H."/>
            <person name="Rokas A."/>
        </authorList>
    </citation>
    <scope>NUCLEOTIDE SEQUENCE [LARGE SCALE GENOMIC DNA]</scope>
    <source>
        <strain evidence="10">G536</strain>
    </source>
</reference>
<dbReference type="GO" id="GO:0020037">
    <property type="term" value="F:heme binding"/>
    <property type="evidence" value="ECO:0007669"/>
    <property type="project" value="InterPro"/>
</dbReference>
<dbReference type="Proteomes" id="UP000319160">
    <property type="component" value="Unassembled WGS sequence"/>
</dbReference>
<dbReference type="InterPro" id="IPR036396">
    <property type="entry name" value="Cyt_P450_sf"/>
</dbReference>
<evidence type="ECO:0000256" key="7">
    <source>
        <dbReference type="PIRSR" id="PIRSR602403-1"/>
    </source>
</evidence>
<dbReference type="InterPro" id="IPR002403">
    <property type="entry name" value="Cyt_P450_E_grp-IV"/>
</dbReference>
<evidence type="ECO:0008006" key="11">
    <source>
        <dbReference type="Google" id="ProtNLM"/>
    </source>
</evidence>
<keyword evidence="6" id="KW-0503">Monooxygenase</keyword>
<feature type="transmembrane region" description="Helical" evidence="8">
    <location>
        <begin position="29"/>
        <end position="51"/>
    </location>
</feature>
<dbReference type="PANTHER" id="PTHR46206">
    <property type="entry name" value="CYTOCHROME P450"/>
    <property type="match status" value="1"/>
</dbReference>
<evidence type="ECO:0000256" key="1">
    <source>
        <dbReference type="ARBA" id="ARBA00001971"/>
    </source>
</evidence>
<evidence type="ECO:0000256" key="2">
    <source>
        <dbReference type="ARBA" id="ARBA00010617"/>
    </source>
</evidence>
<comment type="similarity">
    <text evidence="2">Belongs to the cytochrome P450 family.</text>
</comment>
<keyword evidence="8" id="KW-1133">Transmembrane helix</keyword>
<sequence length="544" mass="62283">MSSLWQLMNTTRSINVPQTVEGSTRLGNIAVPLTATQIIALVIGSLSLLLFSSRSNKAFPGAPIHGRRWLWEPTFWLQSRFTFGAREIISSGYRKFKDRPFVVKRYDVDMTVMPNKYLEELRLIPPTKLSAVKAQVANLGHKWTYTTIMTESNLHFRVIQNKLIAELHKYLDIAKTELDYAWPIDVPSSSEWIEADIQQMMRMLVARMSAKVFMGHPACRDEEWLNLSIDFSIDMFTAAFTLRMFPPWTHYIVAHLIPARYRVMKNLRLAQRILRPLMEKHAEAVRRRSAGEQVDEEDTLLNWMIDHGTEDEKRVDKMSTRQAILTLASIHTTSMAVTNILFDLCAHPEWFPVLREEIDSITAELGPIGSTPESGSKQWLSRLEKLDSFFLESQRMNPPILLGPQRVAVEGLTLKDGTYIPKGSRICWAGYNHTNDPSITPNPEVFDPMRSYKKRYASPQHMNKYLAGQTSPDNLAFGYGKLACPGRAFSVGEIKLILARLISQYDFRYPDSIQSRPANMYADENVFPDPDAKIMMRIRHGLKV</sequence>
<feature type="binding site" description="axial binding residue" evidence="7">
    <location>
        <position position="484"/>
    </location>
    <ligand>
        <name>heme</name>
        <dbReference type="ChEBI" id="CHEBI:30413"/>
    </ligand>
    <ligandPart>
        <name>Fe</name>
        <dbReference type="ChEBI" id="CHEBI:18248"/>
    </ligandPart>
</feature>
<keyword evidence="8" id="KW-0812">Transmembrane</keyword>
<gene>
    <name evidence="9" type="ORF">FHL15_008777</name>
</gene>
<dbReference type="AlphaFoldDB" id="A0A553HR18"/>
<keyword evidence="7" id="KW-0349">Heme</keyword>
<evidence type="ECO:0000313" key="10">
    <source>
        <dbReference type="Proteomes" id="UP000319160"/>
    </source>
</evidence>
<keyword evidence="4" id="KW-0560">Oxidoreductase</keyword>
<name>A0A553HR18_9PEZI</name>
<dbReference type="STRING" id="2512241.A0A553HR18"/>
<keyword evidence="3 7" id="KW-0479">Metal-binding</keyword>
<protein>
    <recommendedName>
        <fullName evidence="11">Cytochrome P450</fullName>
    </recommendedName>
</protein>
<dbReference type="PANTHER" id="PTHR46206:SF9">
    <property type="entry name" value="CYTOCHROME P450"/>
    <property type="match status" value="1"/>
</dbReference>
<evidence type="ECO:0000256" key="5">
    <source>
        <dbReference type="ARBA" id="ARBA00023004"/>
    </source>
</evidence>
<keyword evidence="10" id="KW-1185">Reference proteome</keyword>
<accession>A0A553HR18</accession>
<dbReference type="SUPFAM" id="SSF48264">
    <property type="entry name" value="Cytochrome P450"/>
    <property type="match status" value="1"/>
</dbReference>
<evidence type="ECO:0000256" key="3">
    <source>
        <dbReference type="ARBA" id="ARBA00022723"/>
    </source>
</evidence>
<dbReference type="GO" id="GO:0004497">
    <property type="term" value="F:monooxygenase activity"/>
    <property type="evidence" value="ECO:0007669"/>
    <property type="project" value="UniProtKB-KW"/>
</dbReference>
<keyword evidence="5 7" id="KW-0408">Iron</keyword>
<keyword evidence="8" id="KW-0472">Membrane</keyword>
<comment type="caution">
    <text evidence="9">The sequence shown here is derived from an EMBL/GenBank/DDBJ whole genome shotgun (WGS) entry which is preliminary data.</text>
</comment>
<dbReference type="Gene3D" id="1.10.630.10">
    <property type="entry name" value="Cytochrome P450"/>
    <property type="match status" value="1"/>
</dbReference>
<organism evidence="9 10">
    <name type="scientific">Xylaria flabelliformis</name>
    <dbReference type="NCBI Taxonomy" id="2512241"/>
    <lineage>
        <taxon>Eukaryota</taxon>
        <taxon>Fungi</taxon>
        <taxon>Dikarya</taxon>
        <taxon>Ascomycota</taxon>
        <taxon>Pezizomycotina</taxon>
        <taxon>Sordariomycetes</taxon>
        <taxon>Xylariomycetidae</taxon>
        <taxon>Xylariales</taxon>
        <taxon>Xylariaceae</taxon>
        <taxon>Xylaria</taxon>
    </lineage>
</organism>